<dbReference type="EMBL" id="FUZP01000001">
    <property type="protein sequence ID" value="SKC41998.1"/>
    <property type="molecule type" value="Genomic_DNA"/>
</dbReference>
<dbReference type="OrthoDB" id="5116324at2"/>
<dbReference type="AlphaFoldDB" id="A0A1T5ISN6"/>
<name>A0A1T5ISN6_9MICO</name>
<proteinExistence type="predicted"/>
<keyword evidence="1" id="KW-0472">Membrane</keyword>
<dbReference type="RefSeq" id="WP_079726969.1">
    <property type="nucleotide sequence ID" value="NZ_FUZP01000001.1"/>
</dbReference>
<feature type="transmembrane region" description="Helical" evidence="1">
    <location>
        <begin position="41"/>
        <end position="64"/>
    </location>
</feature>
<reference evidence="2 3" key="1">
    <citation type="submission" date="2017-02" db="EMBL/GenBank/DDBJ databases">
        <authorList>
            <person name="Peterson S.W."/>
        </authorList>
    </citation>
    <scope>NUCLEOTIDE SEQUENCE [LARGE SCALE GENOMIC DNA]</scope>
    <source>
        <strain evidence="2 3">VKM Ac-2059</strain>
    </source>
</reference>
<evidence type="ECO:0008006" key="4">
    <source>
        <dbReference type="Google" id="ProtNLM"/>
    </source>
</evidence>
<keyword evidence="3" id="KW-1185">Reference proteome</keyword>
<keyword evidence="1" id="KW-1133">Transmembrane helix</keyword>
<feature type="transmembrane region" description="Helical" evidence="1">
    <location>
        <begin position="12"/>
        <end position="35"/>
    </location>
</feature>
<accession>A0A1T5ISN6</accession>
<evidence type="ECO:0000256" key="1">
    <source>
        <dbReference type="SAM" id="Phobius"/>
    </source>
</evidence>
<gene>
    <name evidence="2" type="ORF">SAMN06309945_0801</name>
</gene>
<keyword evidence="1" id="KW-0812">Transmembrane</keyword>
<organism evidence="2 3">
    <name type="scientific">Okibacterium fritillariae</name>
    <dbReference type="NCBI Taxonomy" id="123320"/>
    <lineage>
        <taxon>Bacteria</taxon>
        <taxon>Bacillati</taxon>
        <taxon>Actinomycetota</taxon>
        <taxon>Actinomycetes</taxon>
        <taxon>Micrococcales</taxon>
        <taxon>Microbacteriaceae</taxon>
        <taxon>Okibacterium</taxon>
    </lineage>
</organism>
<protein>
    <recommendedName>
        <fullName evidence="4">PH domain-containing protein</fullName>
    </recommendedName>
</protein>
<sequence>MTDVLTVKPRRALLGQGLLAAAMIVVPIFAVLLWLSRDSATFPYVIGLLAVTVLAAAVWAVLFLSVEVRVSGDEIVRRTIWGRRVTIPVSGVSRSLVLDLHRTMATQAHPQLFVLDDDERALVRLRGEYWGRHDMELLVGRLRAPVQRLQHPVTLGELQVTNPHMLYWFERKPTLRSE</sequence>
<dbReference type="Proteomes" id="UP000190857">
    <property type="component" value="Unassembled WGS sequence"/>
</dbReference>
<evidence type="ECO:0000313" key="3">
    <source>
        <dbReference type="Proteomes" id="UP000190857"/>
    </source>
</evidence>
<evidence type="ECO:0000313" key="2">
    <source>
        <dbReference type="EMBL" id="SKC41998.1"/>
    </source>
</evidence>